<dbReference type="RefSeq" id="WP_090625088.1">
    <property type="nucleotide sequence ID" value="NZ_FOQO01000002.1"/>
</dbReference>
<dbReference type="InterPro" id="IPR011050">
    <property type="entry name" value="Pectin_lyase_fold/virulence"/>
</dbReference>
<dbReference type="EMBL" id="FOQO01000002">
    <property type="protein sequence ID" value="SFI09729.1"/>
    <property type="molecule type" value="Genomic_DNA"/>
</dbReference>
<evidence type="ECO:0000313" key="2">
    <source>
        <dbReference type="EMBL" id="SFI09729.1"/>
    </source>
</evidence>
<accession>A0A1I3FES6</accession>
<dbReference type="PANTHER" id="PTHR36453:SF1">
    <property type="entry name" value="RIGHT HANDED BETA HELIX DOMAIN-CONTAINING PROTEIN"/>
    <property type="match status" value="1"/>
</dbReference>
<organism evidence="2 3">
    <name type="scientific">Parapedobacter indicus</name>
    <dbReference type="NCBI Taxonomy" id="1477437"/>
    <lineage>
        <taxon>Bacteria</taxon>
        <taxon>Pseudomonadati</taxon>
        <taxon>Bacteroidota</taxon>
        <taxon>Sphingobacteriia</taxon>
        <taxon>Sphingobacteriales</taxon>
        <taxon>Sphingobacteriaceae</taxon>
        <taxon>Parapedobacter</taxon>
    </lineage>
</organism>
<dbReference type="STRING" id="1477437.SAMN05444682_102299"/>
<dbReference type="AlphaFoldDB" id="A0A1I3FES6"/>
<keyword evidence="3" id="KW-1185">Reference proteome</keyword>
<evidence type="ECO:0000259" key="1">
    <source>
        <dbReference type="Pfam" id="PF13229"/>
    </source>
</evidence>
<feature type="domain" description="Right handed beta helix" evidence="1">
    <location>
        <begin position="399"/>
        <end position="571"/>
    </location>
</feature>
<sequence length="725" mass="80988">MKIAVLKIAMLAIAFLIVQESYGQFHPGNGPSREIYVAPDGNDHDKGQFDEPFATLQAAVDYSRVLRNNIADGIPLSIVLREGIYRMDETIYLDGRDHLLTIQAYEGEHVVISGSHSVPLDAIAYRDGVYQADLKKVGITDYGNIRKVGFGRPYGPSWGEVFVNQKAFQLARYPNRGMVPIEEVLETESLPRIGDYSDRGGVMRYTEPRIDKWAHEPDPWIGGYFMWGYADDMIPIAKIDPTEKTIKAGAATMYGFADQEAYRTWYGINLRSELDSVYEYYVDREKGMLYFISDEKPHSVEFSMLESPFFDVADTKWLTLRGITFENARGIGITTTNTHRLLIEGCVFQRLGSLGVSMGLGVTPFENFREKDGDVAARGIVGSLPQYLYNNTIFDRKSGNWNTVRHCIFRHLGSGGISLGGGDRLTLEKGNNRVESCVFLDNNRIEKSYRPAVHLSGVGNVVANCEIFDTPGVAMWLHGNDHVIEYNYIHDIATEVNDLGAIYYGRDPSERGIVVRYNVIANIPDKFLTVGIYHDDGACGLTAYSNILIHAGQRSVLMGGGSDNKYYNNLFIGREAGVFIDDRLRTWAKHLTIPDSGLYAKRLRAVNYTGLVYSLAYPTLADYLSTVPMPTNNLFNRNVFINFKEPVYAKGKSMGWRKTALGFSQNNVIKNDENVLSVLGSSGLPGVLADFADILDPIPVELIGVKPSSYINTKRSQLGIQEVDR</sequence>
<dbReference type="InterPro" id="IPR039448">
    <property type="entry name" value="Beta_helix"/>
</dbReference>
<dbReference type="Pfam" id="PF13229">
    <property type="entry name" value="Beta_helix"/>
    <property type="match status" value="1"/>
</dbReference>
<dbReference type="OrthoDB" id="9763537at2"/>
<proteinExistence type="predicted"/>
<dbReference type="Proteomes" id="UP000198670">
    <property type="component" value="Unassembled WGS sequence"/>
</dbReference>
<dbReference type="InterPro" id="IPR012334">
    <property type="entry name" value="Pectin_lyas_fold"/>
</dbReference>
<gene>
    <name evidence="2" type="ORF">SAMN05444682_102299</name>
</gene>
<dbReference type="Gene3D" id="2.160.20.10">
    <property type="entry name" value="Single-stranded right-handed beta-helix, Pectin lyase-like"/>
    <property type="match status" value="2"/>
</dbReference>
<dbReference type="PANTHER" id="PTHR36453">
    <property type="entry name" value="SECRETED PROTEIN-RELATED"/>
    <property type="match status" value="1"/>
</dbReference>
<name>A0A1I3FES6_9SPHI</name>
<dbReference type="SUPFAM" id="SSF51126">
    <property type="entry name" value="Pectin lyase-like"/>
    <property type="match status" value="1"/>
</dbReference>
<evidence type="ECO:0000313" key="3">
    <source>
        <dbReference type="Proteomes" id="UP000198670"/>
    </source>
</evidence>
<reference evidence="2 3" key="1">
    <citation type="submission" date="2016-10" db="EMBL/GenBank/DDBJ databases">
        <authorList>
            <person name="de Groot N.N."/>
        </authorList>
    </citation>
    <scope>NUCLEOTIDE SEQUENCE [LARGE SCALE GENOMIC DNA]</scope>
    <source>
        <strain evidence="2 3">RK1</strain>
    </source>
</reference>
<protein>
    <submittedName>
        <fullName evidence="2">Right handed beta helix region</fullName>
    </submittedName>
</protein>